<protein>
    <submittedName>
        <fullName evidence="1">Uncharacterized protein</fullName>
    </submittedName>
</protein>
<reference evidence="1" key="1">
    <citation type="submission" date="2021-04" db="EMBL/GenBank/DDBJ databases">
        <authorList>
            <person name="Vanwijnsberghe S."/>
        </authorList>
    </citation>
    <scope>NUCLEOTIDE SEQUENCE</scope>
    <source>
        <strain evidence="1">LMG 31841</strain>
    </source>
</reference>
<gene>
    <name evidence="1" type="ORF">LMG31841_00377</name>
</gene>
<evidence type="ECO:0000313" key="2">
    <source>
        <dbReference type="Proteomes" id="UP000789704"/>
    </source>
</evidence>
<name>A0A9N8RSL2_9BURK</name>
<dbReference type="EMBL" id="CAJQZC010000001">
    <property type="protein sequence ID" value="CAG4887240.1"/>
    <property type="molecule type" value="Genomic_DNA"/>
</dbReference>
<accession>A0A9N8RSL2</accession>
<dbReference type="RefSeq" id="WP_228874449.1">
    <property type="nucleotide sequence ID" value="NZ_CAJQYZ010000001.1"/>
</dbReference>
<sequence length="225" mass="24175">MKLNHKNVKAQAPKGMPGSLQKIGVFMPEEVFLELVQNQTSRPPLGPVLAAHSNLRRIGALADGSGSVGFGHIAGPGLSVVTIRVQIGAAQIYFLADASCRKPWIAIDTWRGNRQAPVALIEDSQILYSLPEIDWTPGKSTSGIDYLRRECERDTSVPFMEFCSSLAASGIIERRATSDLEGIELSHVEVNILMPERLTKYIGAPLSAGGPPVILLPDSPSGGIH</sequence>
<proteinExistence type="predicted"/>
<comment type="caution">
    <text evidence="1">The sequence shown here is derived from an EMBL/GenBank/DDBJ whole genome shotgun (WGS) entry which is preliminary data.</text>
</comment>
<dbReference type="Proteomes" id="UP000789704">
    <property type="component" value="Unassembled WGS sequence"/>
</dbReference>
<keyword evidence="2" id="KW-1185">Reference proteome</keyword>
<dbReference type="AlphaFoldDB" id="A0A9N8RSL2"/>
<organism evidence="1 2">
    <name type="scientific">Paraburkholderia saeva</name>
    <dbReference type="NCBI Taxonomy" id="2777537"/>
    <lineage>
        <taxon>Bacteria</taxon>
        <taxon>Pseudomonadati</taxon>
        <taxon>Pseudomonadota</taxon>
        <taxon>Betaproteobacteria</taxon>
        <taxon>Burkholderiales</taxon>
        <taxon>Burkholderiaceae</taxon>
        <taxon>Paraburkholderia</taxon>
    </lineage>
</organism>
<evidence type="ECO:0000313" key="1">
    <source>
        <dbReference type="EMBL" id="CAG4887240.1"/>
    </source>
</evidence>